<gene>
    <name evidence="1" type="ORF">OnM2_010025</name>
</gene>
<name>A0A420I6L8_9PEZI</name>
<dbReference type="EMBL" id="MCFK01001008">
    <property type="protein sequence ID" value="RKF65319.1"/>
    <property type="molecule type" value="Genomic_DNA"/>
</dbReference>
<accession>A0A420I6L8</accession>
<evidence type="ECO:0000313" key="2">
    <source>
        <dbReference type="Proteomes" id="UP000286134"/>
    </source>
</evidence>
<proteinExistence type="predicted"/>
<evidence type="ECO:0000313" key="1">
    <source>
        <dbReference type="EMBL" id="RKF65319.1"/>
    </source>
</evidence>
<protein>
    <submittedName>
        <fullName evidence="1">Uncharacterized protein</fullName>
    </submittedName>
</protein>
<dbReference type="AlphaFoldDB" id="A0A420I6L8"/>
<reference evidence="1 2" key="1">
    <citation type="journal article" date="2018" name="BMC Genomics">
        <title>Comparative genome analyses reveal sequence features reflecting distinct modes of host-adaptation between dicot and monocot powdery mildew.</title>
        <authorList>
            <person name="Wu Y."/>
            <person name="Ma X."/>
            <person name="Pan Z."/>
            <person name="Kale S.D."/>
            <person name="Song Y."/>
            <person name="King H."/>
            <person name="Zhang Q."/>
            <person name="Presley C."/>
            <person name="Deng X."/>
            <person name="Wei C.I."/>
            <person name="Xiao S."/>
        </authorList>
    </citation>
    <scope>NUCLEOTIDE SEQUENCE [LARGE SCALE GENOMIC DNA]</scope>
    <source>
        <strain evidence="1">UMSG2</strain>
    </source>
</reference>
<sequence length="151" mass="17477">MSGDFERIRLWIGRTNPSWITTLEAIFMVLESKSALYSPVTAFTRLSPLPNETMTELAWRIRATNYEIPAEDQERRFCKATLIEHIKDFLPQIWSLMRVESSNANSSEIVEMLVARTEEYMKYNSSASPQLPNISQPHFNMTISDPRTDTQ</sequence>
<comment type="caution">
    <text evidence="1">The sequence shown here is derived from an EMBL/GenBank/DDBJ whole genome shotgun (WGS) entry which is preliminary data.</text>
</comment>
<keyword evidence="2" id="KW-1185">Reference proteome</keyword>
<dbReference type="OrthoDB" id="4771581at2759"/>
<feature type="non-terminal residue" evidence="1">
    <location>
        <position position="151"/>
    </location>
</feature>
<organism evidence="1 2">
    <name type="scientific">Erysiphe neolycopersici</name>
    <dbReference type="NCBI Taxonomy" id="212602"/>
    <lineage>
        <taxon>Eukaryota</taxon>
        <taxon>Fungi</taxon>
        <taxon>Dikarya</taxon>
        <taxon>Ascomycota</taxon>
        <taxon>Pezizomycotina</taxon>
        <taxon>Leotiomycetes</taxon>
        <taxon>Erysiphales</taxon>
        <taxon>Erysiphaceae</taxon>
        <taxon>Erysiphe</taxon>
    </lineage>
</organism>
<dbReference type="Proteomes" id="UP000286134">
    <property type="component" value="Unassembled WGS sequence"/>
</dbReference>